<sequence>MNAINSIGQIAIAVSDIEVSKAFYRECLGLNLLFEAPPNLAFFDCAGVRLMLTTQQGPAADHHTSVIYYKVDNIEAVFAQFETNSVAIERPPQKAADMPDHQLWIGFIRDPDANLIGIMEEKPIA</sequence>
<dbReference type="InterPro" id="IPR029068">
    <property type="entry name" value="Glyas_Bleomycin-R_OHBP_Dase"/>
</dbReference>
<reference evidence="3" key="2">
    <citation type="submission" date="2023-01" db="EMBL/GenBank/DDBJ databases">
        <title>Draft genome sequence of Paraferrimonas sedimenticola strain NBRC 101628.</title>
        <authorList>
            <person name="Sun Q."/>
            <person name="Mori K."/>
        </authorList>
    </citation>
    <scope>NUCLEOTIDE SEQUENCE</scope>
    <source>
        <strain evidence="3">NBRC 101628</strain>
    </source>
</reference>
<gene>
    <name evidence="3" type="ORF">GCM10007895_17640</name>
</gene>
<keyword evidence="4" id="KW-1185">Reference proteome</keyword>
<accession>A0AA37RWM8</accession>
<organism evidence="3 4">
    <name type="scientific">Paraferrimonas sedimenticola</name>
    <dbReference type="NCBI Taxonomy" id="375674"/>
    <lineage>
        <taxon>Bacteria</taxon>
        <taxon>Pseudomonadati</taxon>
        <taxon>Pseudomonadota</taxon>
        <taxon>Gammaproteobacteria</taxon>
        <taxon>Alteromonadales</taxon>
        <taxon>Ferrimonadaceae</taxon>
        <taxon>Paraferrimonas</taxon>
    </lineage>
</organism>
<dbReference type="Proteomes" id="UP001161422">
    <property type="component" value="Unassembled WGS sequence"/>
</dbReference>
<dbReference type="RefSeq" id="WP_095505110.1">
    <property type="nucleotide sequence ID" value="NZ_BSNC01000004.1"/>
</dbReference>
<dbReference type="GO" id="GO:0004462">
    <property type="term" value="F:lactoylglutathione lyase activity"/>
    <property type="evidence" value="ECO:0007669"/>
    <property type="project" value="InterPro"/>
</dbReference>
<reference evidence="3" key="1">
    <citation type="journal article" date="2014" name="Int. J. Syst. Evol. Microbiol.">
        <title>Complete genome sequence of Corynebacterium casei LMG S-19264T (=DSM 44701T), isolated from a smear-ripened cheese.</title>
        <authorList>
            <consortium name="US DOE Joint Genome Institute (JGI-PGF)"/>
            <person name="Walter F."/>
            <person name="Albersmeier A."/>
            <person name="Kalinowski J."/>
            <person name="Ruckert C."/>
        </authorList>
    </citation>
    <scope>NUCLEOTIDE SEQUENCE</scope>
    <source>
        <strain evidence="3">NBRC 101628</strain>
    </source>
</reference>
<dbReference type="InterPro" id="IPR037523">
    <property type="entry name" value="VOC_core"/>
</dbReference>
<dbReference type="AlphaFoldDB" id="A0AA37RWM8"/>
<dbReference type="PROSITE" id="PS00934">
    <property type="entry name" value="GLYOXALASE_I_1"/>
    <property type="match status" value="1"/>
</dbReference>
<dbReference type="Pfam" id="PF00903">
    <property type="entry name" value="Glyoxalase"/>
    <property type="match status" value="1"/>
</dbReference>
<dbReference type="CDD" id="cd06587">
    <property type="entry name" value="VOC"/>
    <property type="match status" value="1"/>
</dbReference>
<feature type="domain" description="VOC" evidence="2">
    <location>
        <begin position="6"/>
        <end position="121"/>
    </location>
</feature>
<dbReference type="InterPro" id="IPR018146">
    <property type="entry name" value="Glyoxalase_1_CS"/>
</dbReference>
<evidence type="ECO:0000259" key="2">
    <source>
        <dbReference type="PROSITE" id="PS51819"/>
    </source>
</evidence>
<keyword evidence="1" id="KW-0479">Metal-binding</keyword>
<dbReference type="PROSITE" id="PS51819">
    <property type="entry name" value="VOC"/>
    <property type="match status" value="1"/>
</dbReference>
<name>A0AA37RWM8_9GAMM</name>
<comment type="caution">
    <text evidence="3">The sequence shown here is derived from an EMBL/GenBank/DDBJ whole genome shotgun (WGS) entry which is preliminary data.</text>
</comment>
<protein>
    <recommendedName>
        <fullName evidence="2">VOC domain-containing protein</fullName>
    </recommendedName>
</protein>
<evidence type="ECO:0000256" key="1">
    <source>
        <dbReference type="ARBA" id="ARBA00022723"/>
    </source>
</evidence>
<dbReference type="SUPFAM" id="SSF54593">
    <property type="entry name" value="Glyoxalase/Bleomycin resistance protein/Dihydroxybiphenyl dioxygenase"/>
    <property type="match status" value="1"/>
</dbReference>
<dbReference type="GO" id="GO:0046872">
    <property type="term" value="F:metal ion binding"/>
    <property type="evidence" value="ECO:0007669"/>
    <property type="project" value="UniProtKB-KW"/>
</dbReference>
<evidence type="ECO:0000313" key="4">
    <source>
        <dbReference type="Proteomes" id="UP001161422"/>
    </source>
</evidence>
<dbReference type="Gene3D" id="3.10.180.10">
    <property type="entry name" value="2,3-Dihydroxybiphenyl 1,2-Dioxygenase, domain 1"/>
    <property type="match status" value="1"/>
</dbReference>
<dbReference type="EMBL" id="BSNC01000004">
    <property type="protein sequence ID" value="GLP96458.1"/>
    <property type="molecule type" value="Genomic_DNA"/>
</dbReference>
<dbReference type="InterPro" id="IPR004360">
    <property type="entry name" value="Glyas_Fos-R_dOase_dom"/>
</dbReference>
<proteinExistence type="predicted"/>
<evidence type="ECO:0000313" key="3">
    <source>
        <dbReference type="EMBL" id="GLP96458.1"/>
    </source>
</evidence>